<evidence type="ECO:0000313" key="15">
    <source>
        <dbReference type="EMBL" id="MEH0097379.1"/>
    </source>
</evidence>
<feature type="domain" description="Acyl-CoA dehydrogenase/oxidase C-terminal" evidence="12">
    <location>
        <begin position="255"/>
        <end position="394"/>
    </location>
</feature>
<keyword evidence="4 11" id="KW-0274">FAD</keyword>
<comment type="similarity">
    <text evidence="2 11">Belongs to the acyl-CoA dehydrogenase family.</text>
</comment>
<dbReference type="Gene3D" id="1.20.140.10">
    <property type="entry name" value="Butyryl-CoA Dehydrogenase, subunit A, domain 3"/>
    <property type="match status" value="1"/>
</dbReference>
<dbReference type="PROSITE" id="PS00072">
    <property type="entry name" value="ACYL_COA_DH_1"/>
    <property type="match status" value="1"/>
</dbReference>
<name>A0ABU7ZQ72_9HYPH</name>
<gene>
    <name evidence="15" type="ORF">V6L76_14020</name>
</gene>
<evidence type="ECO:0000259" key="14">
    <source>
        <dbReference type="Pfam" id="PF02771"/>
    </source>
</evidence>
<dbReference type="PANTHER" id="PTHR42807:SF1">
    <property type="entry name" value="GLUTARYL-COA DEHYDROGENASE, MITOCHONDRIAL"/>
    <property type="match status" value="1"/>
</dbReference>
<dbReference type="PANTHER" id="PTHR42807">
    <property type="entry name" value="GLUTARYL-COA DEHYDROGENASE, MITOCHONDRIAL"/>
    <property type="match status" value="1"/>
</dbReference>
<dbReference type="RefSeq" id="WP_334252118.1">
    <property type="nucleotide sequence ID" value="NZ_JBAKBE010000008.1"/>
</dbReference>
<comment type="pathway">
    <text evidence="7">Amino-acid metabolism; lysine degradation.</text>
</comment>
<comment type="caution">
    <text evidence="15">The sequence shown here is derived from an EMBL/GenBank/DDBJ whole genome shotgun (WGS) entry which is preliminary data.</text>
</comment>
<reference evidence="15 16" key="1">
    <citation type="submission" date="2024-02" db="EMBL/GenBank/DDBJ databases">
        <title>A new putative Pannonibacter species isolated from two cases of bloodstream infections in paediatric patients.</title>
        <authorList>
            <person name="Castellana S."/>
            <person name="De Laurentiis V."/>
            <person name="Grassi M."/>
            <person name="De Leonardis F."/>
            <person name="Mosca A."/>
            <person name="De Carlo C."/>
            <person name="Sparapano E."/>
            <person name="Ronga L."/>
            <person name="Santacroce L."/>
            <person name="Chironna M."/>
            <person name="De Robertis A."/>
            <person name="Bianco A."/>
            <person name="Del Sambro L."/>
            <person name="Capozzi L."/>
            <person name="Parisi A."/>
        </authorList>
    </citation>
    <scope>NUCLEOTIDE SEQUENCE [LARGE SCALE GENOMIC DNA]</scope>
    <source>
        <strain evidence="15 16">Pt2</strain>
    </source>
</reference>
<dbReference type="InterPro" id="IPR009075">
    <property type="entry name" value="AcylCo_DH/oxidase_C"/>
</dbReference>
<feature type="domain" description="Acyl-CoA dehydrogenase/oxidase N-terminal" evidence="14">
    <location>
        <begin position="27"/>
        <end position="139"/>
    </location>
</feature>
<evidence type="ECO:0000256" key="7">
    <source>
        <dbReference type="ARBA" id="ARBA00037899"/>
    </source>
</evidence>
<dbReference type="InterPro" id="IPR037069">
    <property type="entry name" value="AcylCoA_DH/ox_N_sf"/>
</dbReference>
<comment type="pathway">
    <text evidence="8">Amino-acid metabolism; tryptophan metabolism.</text>
</comment>
<organism evidence="15 16">
    <name type="scientific">Pannonibacter anstelovis</name>
    <dbReference type="NCBI Taxonomy" id="3121537"/>
    <lineage>
        <taxon>Bacteria</taxon>
        <taxon>Pseudomonadati</taxon>
        <taxon>Pseudomonadota</taxon>
        <taxon>Alphaproteobacteria</taxon>
        <taxon>Hyphomicrobiales</taxon>
        <taxon>Stappiaceae</taxon>
        <taxon>Pannonibacter</taxon>
    </lineage>
</organism>
<dbReference type="Gene3D" id="2.40.110.10">
    <property type="entry name" value="Butyryl-CoA Dehydrogenase, subunit A, domain 2"/>
    <property type="match status" value="1"/>
</dbReference>
<dbReference type="InterPro" id="IPR036250">
    <property type="entry name" value="AcylCo_DH-like_C"/>
</dbReference>
<dbReference type="Gene3D" id="1.10.540.10">
    <property type="entry name" value="Acyl-CoA dehydrogenase/oxidase, N-terminal domain"/>
    <property type="match status" value="1"/>
</dbReference>
<keyword evidence="5" id="KW-0809">Transit peptide</keyword>
<dbReference type="InterPro" id="IPR052033">
    <property type="entry name" value="Glutaryl-CoA_DH_mitochondrial"/>
</dbReference>
<evidence type="ECO:0000256" key="1">
    <source>
        <dbReference type="ARBA" id="ARBA00001974"/>
    </source>
</evidence>
<evidence type="ECO:0000256" key="3">
    <source>
        <dbReference type="ARBA" id="ARBA00022630"/>
    </source>
</evidence>
<dbReference type="Proteomes" id="UP001380822">
    <property type="component" value="Unassembled WGS sequence"/>
</dbReference>
<dbReference type="SUPFAM" id="SSF56645">
    <property type="entry name" value="Acyl-CoA dehydrogenase NM domain-like"/>
    <property type="match status" value="1"/>
</dbReference>
<evidence type="ECO:0000259" key="13">
    <source>
        <dbReference type="Pfam" id="PF02770"/>
    </source>
</evidence>
<dbReference type="Pfam" id="PF00441">
    <property type="entry name" value="Acyl-CoA_dh_1"/>
    <property type="match status" value="1"/>
</dbReference>
<evidence type="ECO:0000256" key="10">
    <source>
        <dbReference type="ARBA" id="ARBA00049493"/>
    </source>
</evidence>
<dbReference type="InterPro" id="IPR009100">
    <property type="entry name" value="AcylCoA_DH/oxidase_NM_dom_sf"/>
</dbReference>
<evidence type="ECO:0000256" key="4">
    <source>
        <dbReference type="ARBA" id="ARBA00022827"/>
    </source>
</evidence>
<dbReference type="Pfam" id="PF02770">
    <property type="entry name" value="Acyl-CoA_dh_M"/>
    <property type="match status" value="1"/>
</dbReference>
<evidence type="ECO:0000256" key="6">
    <source>
        <dbReference type="ARBA" id="ARBA00023002"/>
    </source>
</evidence>
<dbReference type="InterPro" id="IPR006089">
    <property type="entry name" value="Acyl-CoA_DH_CS"/>
</dbReference>
<dbReference type="Pfam" id="PF02771">
    <property type="entry name" value="Acyl-CoA_dh_N"/>
    <property type="match status" value="1"/>
</dbReference>
<evidence type="ECO:0000256" key="9">
    <source>
        <dbReference type="ARBA" id="ARBA00039033"/>
    </source>
</evidence>
<keyword evidence="3 11" id="KW-0285">Flavoprotein</keyword>
<comment type="cofactor">
    <cofactor evidence="1 11">
        <name>FAD</name>
        <dbReference type="ChEBI" id="CHEBI:57692"/>
    </cofactor>
</comment>
<dbReference type="InterPro" id="IPR006091">
    <property type="entry name" value="Acyl-CoA_Oxase/DH_mid-dom"/>
</dbReference>
<dbReference type="EMBL" id="JBAKBE010000008">
    <property type="protein sequence ID" value="MEH0097379.1"/>
    <property type="molecule type" value="Genomic_DNA"/>
</dbReference>
<proteinExistence type="inferred from homology"/>
<dbReference type="InterPro" id="IPR013786">
    <property type="entry name" value="AcylCoA_DH/ox_N"/>
</dbReference>
<evidence type="ECO:0000256" key="11">
    <source>
        <dbReference type="RuleBase" id="RU362125"/>
    </source>
</evidence>
<feature type="domain" description="Acyl-CoA oxidase/dehydrogenase middle" evidence="13">
    <location>
        <begin position="143"/>
        <end position="236"/>
    </location>
</feature>
<dbReference type="InterPro" id="IPR046373">
    <property type="entry name" value="Acyl-CoA_Oxase/DH_mid-dom_sf"/>
</dbReference>
<dbReference type="EC" id="1.3.8.6" evidence="9"/>
<evidence type="ECO:0000256" key="5">
    <source>
        <dbReference type="ARBA" id="ARBA00022946"/>
    </source>
</evidence>
<keyword evidence="16" id="KW-1185">Reference proteome</keyword>
<dbReference type="PROSITE" id="PS00073">
    <property type="entry name" value="ACYL_COA_DH_2"/>
    <property type="match status" value="1"/>
</dbReference>
<accession>A0ABU7ZQ72</accession>
<evidence type="ECO:0000259" key="12">
    <source>
        <dbReference type="Pfam" id="PF00441"/>
    </source>
</evidence>
<dbReference type="SUPFAM" id="SSF47203">
    <property type="entry name" value="Acyl-CoA dehydrogenase C-terminal domain-like"/>
    <property type="match status" value="1"/>
</dbReference>
<dbReference type="CDD" id="cd01151">
    <property type="entry name" value="GCD"/>
    <property type="match status" value="1"/>
</dbReference>
<evidence type="ECO:0000313" key="16">
    <source>
        <dbReference type="Proteomes" id="UP001380822"/>
    </source>
</evidence>
<evidence type="ECO:0000256" key="2">
    <source>
        <dbReference type="ARBA" id="ARBA00009347"/>
    </source>
</evidence>
<sequence length="402" mass="44142">MAALKSDPTGGGTFAWEDPFLLREQLSEDEILIMETARAYAQDKLLPRVLEAYAHEKTDREIFNEMGELGLLGVTLPEEYGCAGASYVSYGLVAREIERVDSGYRSMNSVQSSLVMYPIYAYGSEEQRKKYLPKLASGEFVGCFGLTEPDAGSDPAGMRTRAEKIDGGYRLKGSKMWISNSPIADVFVVWAKSEAHDGAIRGFVLEKGMKGLSAPKIGGKLSLRASITGEIVMDGVEVSEDALLPNVSGLKGPFGCLNRARYGISWGAMGAAEDCWHRARQYGLDRKQFGRPLAQTQLFQKKLADMQTEIALGLQGSLRVGRLFDEGKVAPEMISIVKRNNCGKALDIARQARDMHGGNGIQEEYHVMRHAQNLETVNTYEGTHDVHALILGRAQTGLQAFF</sequence>
<evidence type="ECO:0000256" key="8">
    <source>
        <dbReference type="ARBA" id="ARBA00037927"/>
    </source>
</evidence>
<protein>
    <recommendedName>
        <fullName evidence="9">glutaryl-CoA dehydrogenase (ETF)</fullName>
        <ecNumber evidence="9">1.3.8.6</ecNumber>
    </recommendedName>
</protein>
<comment type="catalytic activity">
    <reaction evidence="10">
        <text>glutaryl-CoA + oxidized [electron-transfer flavoprotein] + 2 H(+) = (2E)-butenoyl-CoA + reduced [electron-transfer flavoprotein] + CO2</text>
        <dbReference type="Rhea" id="RHEA:13389"/>
        <dbReference type="Rhea" id="RHEA-COMP:10685"/>
        <dbReference type="Rhea" id="RHEA-COMP:10686"/>
        <dbReference type="ChEBI" id="CHEBI:15378"/>
        <dbReference type="ChEBI" id="CHEBI:16526"/>
        <dbReference type="ChEBI" id="CHEBI:57332"/>
        <dbReference type="ChEBI" id="CHEBI:57378"/>
        <dbReference type="ChEBI" id="CHEBI:57692"/>
        <dbReference type="ChEBI" id="CHEBI:58307"/>
        <dbReference type="EC" id="1.3.8.6"/>
    </reaction>
</comment>
<keyword evidence="6 11" id="KW-0560">Oxidoreductase</keyword>